<dbReference type="RefSeq" id="WP_149524125.1">
    <property type="nucleotide sequence ID" value="NZ_VTOU01000007.1"/>
</dbReference>
<reference evidence="7 8" key="1">
    <citation type="submission" date="2019-08" db="EMBL/GenBank/DDBJ databases">
        <authorList>
            <person name="Wang G."/>
            <person name="Xu Z."/>
        </authorList>
    </citation>
    <scope>NUCLEOTIDE SEQUENCE [LARGE SCALE GENOMIC DNA]</scope>
    <source>
        <strain evidence="7 8">ZX</strain>
    </source>
</reference>
<evidence type="ECO:0000313" key="7">
    <source>
        <dbReference type="EMBL" id="TZG24150.1"/>
    </source>
</evidence>
<accession>A0A5D9BZJ0</accession>
<keyword evidence="2" id="KW-0479">Metal-binding</keyword>
<evidence type="ECO:0000256" key="1">
    <source>
        <dbReference type="ARBA" id="ARBA00022714"/>
    </source>
</evidence>
<evidence type="ECO:0000313" key="8">
    <source>
        <dbReference type="Proteomes" id="UP000322077"/>
    </source>
</evidence>
<dbReference type="PANTHER" id="PTHR21266:SF57">
    <property type="entry name" value="3-CHLOROBENZOATE-3,4-DIOXYGENASE"/>
    <property type="match status" value="1"/>
</dbReference>
<evidence type="ECO:0000259" key="6">
    <source>
        <dbReference type="PROSITE" id="PS51296"/>
    </source>
</evidence>
<feature type="domain" description="Rieske" evidence="6">
    <location>
        <begin position="31"/>
        <end position="133"/>
    </location>
</feature>
<dbReference type="EMBL" id="VTOU01000007">
    <property type="protein sequence ID" value="TZG24150.1"/>
    <property type="molecule type" value="Genomic_DNA"/>
</dbReference>
<keyword evidence="4" id="KW-0408">Iron</keyword>
<keyword evidence="8" id="KW-1185">Reference proteome</keyword>
<dbReference type="PROSITE" id="PS51296">
    <property type="entry name" value="RIESKE"/>
    <property type="match status" value="1"/>
</dbReference>
<dbReference type="InterPro" id="IPR050584">
    <property type="entry name" value="Cholesterol_7-desaturase"/>
</dbReference>
<dbReference type="GO" id="GO:0046872">
    <property type="term" value="F:metal ion binding"/>
    <property type="evidence" value="ECO:0007669"/>
    <property type="project" value="UniProtKB-KW"/>
</dbReference>
<dbReference type="AlphaFoldDB" id="A0A5D9BZJ0"/>
<evidence type="ECO:0000256" key="3">
    <source>
        <dbReference type="ARBA" id="ARBA00023002"/>
    </source>
</evidence>
<dbReference type="Gene3D" id="2.102.10.10">
    <property type="entry name" value="Rieske [2Fe-2S] iron-sulphur domain"/>
    <property type="match status" value="1"/>
</dbReference>
<dbReference type="InterPro" id="IPR017941">
    <property type="entry name" value="Rieske_2Fe-2S"/>
</dbReference>
<keyword evidence="5" id="KW-0411">Iron-sulfur</keyword>
<dbReference type="Proteomes" id="UP000322077">
    <property type="component" value="Unassembled WGS sequence"/>
</dbReference>
<dbReference type="GO" id="GO:0051213">
    <property type="term" value="F:dioxygenase activity"/>
    <property type="evidence" value="ECO:0007669"/>
    <property type="project" value="UniProtKB-KW"/>
</dbReference>
<dbReference type="SUPFAM" id="SSF55961">
    <property type="entry name" value="Bet v1-like"/>
    <property type="match status" value="1"/>
</dbReference>
<dbReference type="SUPFAM" id="SSF50022">
    <property type="entry name" value="ISP domain"/>
    <property type="match status" value="1"/>
</dbReference>
<name>A0A5D9BZJ0_9SPHN</name>
<dbReference type="Pfam" id="PF19112">
    <property type="entry name" value="VanA_C"/>
    <property type="match status" value="1"/>
</dbReference>
<dbReference type="InterPro" id="IPR044043">
    <property type="entry name" value="VanA_C_cat"/>
</dbReference>
<dbReference type="GO" id="GO:0051537">
    <property type="term" value="F:2 iron, 2 sulfur cluster binding"/>
    <property type="evidence" value="ECO:0007669"/>
    <property type="project" value="UniProtKB-KW"/>
</dbReference>
<dbReference type="InterPro" id="IPR036922">
    <property type="entry name" value="Rieske_2Fe-2S_sf"/>
</dbReference>
<proteinExistence type="predicted"/>
<comment type="caution">
    <text evidence="7">The sequence shown here is derived from an EMBL/GenBank/DDBJ whole genome shotgun (WGS) entry which is preliminary data.</text>
</comment>
<dbReference type="Gene3D" id="3.90.380.10">
    <property type="entry name" value="Naphthalene 1,2-dioxygenase Alpha Subunit, Chain A, domain 1"/>
    <property type="match status" value="1"/>
</dbReference>
<keyword evidence="7" id="KW-0223">Dioxygenase</keyword>
<evidence type="ECO:0000256" key="2">
    <source>
        <dbReference type="ARBA" id="ARBA00022723"/>
    </source>
</evidence>
<organism evidence="7 8">
    <name type="scientific">Sphingomonas montanisoli</name>
    <dbReference type="NCBI Taxonomy" id="2606412"/>
    <lineage>
        <taxon>Bacteria</taxon>
        <taxon>Pseudomonadati</taxon>
        <taxon>Pseudomonadota</taxon>
        <taxon>Alphaproteobacteria</taxon>
        <taxon>Sphingomonadales</taxon>
        <taxon>Sphingomonadaceae</taxon>
        <taxon>Sphingomonas</taxon>
    </lineage>
</organism>
<keyword evidence="1" id="KW-0001">2Fe-2S</keyword>
<sequence>MATQLRPPVPDYVPRGSTFDPDDWAILAKHWYPVALVRELGDKPVGTKLLDEPLVVYRANGKIVVAGDICPHRGVPLSLGTQTEAGVVCAYHGLRFGADGRCNHIPASPDRAAPDRMRVTTYPAVERYGLVWTCLRPEAGADPVICPMPHWDDEGFQQITCPWIDIHGFAGRQMEGFLDVAHFAFVHTATFGDANNAEVPAYKAIKTEDGFYADYWSSVGNYPIGVEKGVPGFDWLRHFECFLPFTATLTIHFPGKDRLVIMNAASPVSAKVTRLFAPIGRNFDTDRPVQEVYDFNQRVFEEDKAIVEAQMPECLPLDPMMEAHIPADMSSMAYRRGLKDMGLSRFFTA</sequence>
<dbReference type="Pfam" id="PF00355">
    <property type="entry name" value="Rieske"/>
    <property type="match status" value="1"/>
</dbReference>
<dbReference type="PANTHER" id="PTHR21266">
    <property type="entry name" value="IRON-SULFUR DOMAIN CONTAINING PROTEIN"/>
    <property type="match status" value="1"/>
</dbReference>
<evidence type="ECO:0000256" key="5">
    <source>
        <dbReference type="ARBA" id="ARBA00023014"/>
    </source>
</evidence>
<gene>
    <name evidence="7" type="ORF">FYJ91_20170</name>
</gene>
<protein>
    <submittedName>
        <fullName evidence="7">Aromatic ring-hydroxylating dioxygenase subunit alpha</fullName>
    </submittedName>
</protein>
<keyword evidence="3" id="KW-0560">Oxidoreductase</keyword>
<evidence type="ECO:0000256" key="4">
    <source>
        <dbReference type="ARBA" id="ARBA00023004"/>
    </source>
</evidence>